<protein>
    <submittedName>
        <fullName evidence="3">Ribosomal protein L7Ae</fullName>
    </submittedName>
</protein>
<dbReference type="RefSeq" id="WP_101008822.1">
    <property type="nucleotide sequence ID" value="NZ_FRFC01000001.1"/>
</dbReference>
<dbReference type="OrthoDB" id="10759at2157"/>
<proteinExistence type="predicted"/>
<feature type="domain" description="Ribosomal protein eL8/eL30/eS12/Gadd45" evidence="2">
    <location>
        <begin position="6"/>
        <end position="87"/>
    </location>
</feature>
<dbReference type="InterPro" id="IPR004038">
    <property type="entry name" value="Ribosomal_eL8/eL30/eS12/Gad45"/>
</dbReference>
<evidence type="ECO:0000259" key="2">
    <source>
        <dbReference type="Pfam" id="PF01248"/>
    </source>
</evidence>
<keyword evidence="1 3" id="KW-0687">Ribonucleoprotein</keyword>
<organism evidence="3 4">
    <name type="scientific">Nitrosotalea sinensis</name>
    <dbReference type="NCBI Taxonomy" id="1499975"/>
    <lineage>
        <taxon>Archaea</taxon>
        <taxon>Nitrososphaerota</taxon>
        <taxon>Nitrososphaeria</taxon>
        <taxon>Nitrosotaleales</taxon>
        <taxon>Nitrosotaleaceae</taxon>
        <taxon>Nitrosotalea</taxon>
    </lineage>
</organism>
<dbReference type="Proteomes" id="UP000232412">
    <property type="component" value="Unassembled WGS sequence"/>
</dbReference>
<evidence type="ECO:0000313" key="4">
    <source>
        <dbReference type="Proteomes" id="UP000232412"/>
    </source>
</evidence>
<keyword evidence="1 3" id="KW-0689">Ribosomal protein</keyword>
<dbReference type="Gene3D" id="3.30.1330.30">
    <property type="match status" value="1"/>
</dbReference>
<dbReference type="AlphaFoldDB" id="A0A2H1EDW3"/>
<dbReference type="Pfam" id="PF01248">
    <property type="entry name" value="Ribosomal_L7Ae"/>
    <property type="match status" value="1"/>
</dbReference>
<dbReference type="InterPro" id="IPR029064">
    <property type="entry name" value="Ribosomal_eL30-like_sf"/>
</dbReference>
<dbReference type="SUPFAM" id="SSF55315">
    <property type="entry name" value="L30e-like"/>
    <property type="match status" value="1"/>
</dbReference>
<gene>
    <name evidence="3" type="ORF">NSIN_10051</name>
</gene>
<dbReference type="EMBL" id="FRFC01000001">
    <property type="protein sequence ID" value="SHO42513.1"/>
    <property type="molecule type" value="Genomic_DNA"/>
</dbReference>
<keyword evidence="4" id="KW-1185">Reference proteome</keyword>
<reference evidence="4" key="1">
    <citation type="submission" date="2016-12" db="EMBL/GenBank/DDBJ databases">
        <authorList>
            <person name="Herbold C."/>
        </authorList>
    </citation>
    <scope>NUCLEOTIDE SEQUENCE [LARGE SCALE GENOMIC DNA]</scope>
</reference>
<dbReference type="GO" id="GO:0005840">
    <property type="term" value="C:ribosome"/>
    <property type="evidence" value="ECO:0007669"/>
    <property type="project" value="UniProtKB-KW"/>
</dbReference>
<accession>A0A2H1EDW3</accession>
<sequence>MAKLLEKIIKDAIDDGKYAFGTKEAISTIKSSKAIVLSTSIKQQTLEKIQEAAKSSKVPTINYNGSSVELGRLCGTQFRISAISLKALSDTNLKAITKELETETN</sequence>
<evidence type="ECO:0000313" key="3">
    <source>
        <dbReference type="EMBL" id="SHO42513.1"/>
    </source>
</evidence>
<name>A0A2H1EDW3_9ARCH</name>
<evidence type="ECO:0000256" key="1">
    <source>
        <dbReference type="ARBA" id="ARBA00022980"/>
    </source>
</evidence>